<dbReference type="InterPro" id="IPR002347">
    <property type="entry name" value="SDR_fam"/>
</dbReference>
<evidence type="ECO:0000313" key="5">
    <source>
        <dbReference type="EMBL" id="KAJ7212279.1"/>
    </source>
</evidence>
<evidence type="ECO:0000256" key="1">
    <source>
        <dbReference type="ARBA" id="ARBA00006484"/>
    </source>
</evidence>
<dbReference type="Pfam" id="PF13561">
    <property type="entry name" value="adh_short_C2"/>
    <property type="match status" value="1"/>
</dbReference>
<feature type="transmembrane region" description="Helical" evidence="4">
    <location>
        <begin position="149"/>
        <end position="168"/>
    </location>
</feature>
<dbReference type="PRINTS" id="PR00080">
    <property type="entry name" value="SDRFAMILY"/>
</dbReference>
<keyword evidence="6" id="KW-1185">Reference proteome</keyword>
<dbReference type="PANTHER" id="PTHR43618:SF4">
    <property type="entry name" value="SHORT CHAIN DEHYDROGENASE_REDUCTASE FAMILY (AFU_ORTHOLOGUE AFUA_7G04540)"/>
    <property type="match status" value="1"/>
</dbReference>
<keyword evidence="2" id="KW-0521">NADP</keyword>
<evidence type="ECO:0000256" key="3">
    <source>
        <dbReference type="ARBA" id="ARBA00023002"/>
    </source>
</evidence>
<dbReference type="InterPro" id="IPR052178">
    <property type="entry name" value="Sec_Metab_Biosynth_SDR"/>
</dbReference>
<keyword evidence="4" id="KW-0812">Transmembrane</keyword>
<dbReference type="Proteomes" id="UP001219525">
    <property type="component" value="Unassembled WGS sequence"/>
</dbReference>
<evidence type="ECO:0000313" key="6">
    <source>
        <dbReference type="Proteomes" id="UP001219525"/>
    </source>
</evidence>
<evidence type="ECO:0000256" key="2">
    <source>
        <dbReference type="ARBA" id="ARBA00022857"/>
    </source>
</evidence>
<evidence type="ECO:0000256" key="4">
    <source>
        <dbReference type="SAM" id="Phobius"/>
    </source>
</evidence>
<sequence length="306" mass="32466">MSTSLSLRSIYDLNGLVALVTGGGTGIGLMIAQGLAANGAKVYITGRRKAVLDKVVDAWDQEKAASSPRDADSCGISVQMDVTSRESILEVKKLIQDKEGKLHILVNNAGQVGPVSTFLRDPTAPECKDPETLGQALFDNETFGEWSDIYTINTFSIFFVTTAFLGLLDKGSRESQTPGFTSSVINITSMSGVIKVAQEHFGYNSAKAAASHLTRMMATEFAIRGVQVRVNSIAPGVYESQLTHDVIPPEMVDKVGKGLMPVPAKRAGTAQEMAGTVIYLASPAGCYTNGQEIVVDGGFIAVNPSV</sequence>
<reference evidence="5" key="1">
    <citation type="submission" date="2023-03" db="EMBL/GenBank/DDBJ databases">
        <title>Massive genome expansion in bonnet fungi (Mycena s.s.) driven by repeated elements and novel gene families across ecological guilds.</title>
        <authorList>
            <consortium name="Lawrence Berkeley National Laboratory"/>
            <person name="Harder C.B."/>
            <person name="Miyauchi S."/>
            <person name="Viragh M."/>
            <person name="Kuo A."/>
            <person name="Thoen E."/>
            <person name="Andreopoulos B."/>
            <person name="Lu D."/>
            <person name="Skrede I."/>
            <person name="Drula E."/>
            <person name="Henrissat B."/>
            <person name="Morin E."/>
            <person name="Kohler A."/>
            <person name="Barry K."/>
            <person name="LaButti K."/>
            <person name="Morin E."/>
            <person name="Salamov A."/>
            <person name="Lipzen A."/>
            <person name="Mereny Z."/>
            <person name="Hegedus B."/>
            <person name="Baldrian P."/>
            <person name="Stursova M."/>
            <person name="Weitz H."/>
            <person name="Taylor A."/>
            <person name="Grigoriev I.V."/>
            <person name="Nagy L.G."/>
            <person name="Martin F."/>
            <person name="Kauserud H."/>
        </authorList>
    </citation>
    <scope>NUCLEOTIDE SEQUENCE</scope>
    <source>
        <strain evidence="5">9144</strain>
    </source>
</reference>
<keyword evidence="4" id="KW-0472">Membrane</keyword>
<feature type="transmembrane region" description="Helical" evidence="4">
    <location>
        <begin position="12"/>
        <end position="32"/>
    </location>
</feature>
<name>A0AAD6VGH5_9AGAR</name>
<dbReference type="GO" id="GO:0016491">
    <property type="term" value="F:oxidoreductase activity"/>
    <property type="evidence" value="ECO:0007669"/>
    <property type="project" value="UniProtKB-KW"/>
</dbReference>
<dbReference type="PRINTS" id="PR00081">
    <property type="entry name" value="GDHRDH"/>
</dbReference>
<dbReference type="PANTHER" id="PTHR43618">
    <property type="entry name" value="7-ALPHA-HYDROXYSTEROID DEHYDROGENASE"/>
    <property type="match status" value="1"/>
</dbReference>
<keyword evidence="3" id="KW-0560">Oxidoreductase</keyword>
<dbReference type="AlphaFoldDB" id="A0AAD6VGH5"/>
<dbReference type="CDD" id="cd05233">
    <property type="entry name" value="SDR_c"/>
    <property type="match status" value="1"/>
</dbReference>
<organism evidence="5 6">
    <name type="scientific">Mycena pura</name>
    <dbReference type="NCBI Taxonomy" id="153505"/>
    <lineage>
        <taxon>Eukaryota</taxon>
        <taxon>Fungi</taxon>
        <taxon>Dikarya</taxon>
        <taxon>Basidiomycota</taxon>
        <taxon>Agaricomycotina</taxon>
        <taxon>Agaricomycetes</taxon>
        <taxon>Agaricomycetidae</taxon>
        <taxon>Agaricales</taxon>
        <taxon>Marasmiineae</taxon>
        <taxon>Mycenaceae</taxon>
        <taxon>Mycena</taxon>
    </lineage>
</organism>
<dbReference type="SUPFAM" id="SSF51735">
    <property type="entry name" value="NAD(P)-binding Rossmann-fold domains"/>
    <property type="match status" value="1"/>
</dbReference>
<proteinExistence type="inferred from homology"/>
<comment type="caution">
    <text evidence="5">The sequence shown here is derived from an EMBL/GenBank/DDBJ whole genome shotgun (WGS) entry which is preliminary data.</text>
</comment>
<comment type="similarity">
    <text evidence="1">Belongs to the short-chain dehydrogenases/reductases (SDR) family.</text>
</comment>
<keyword evidence="4" id="KW-1133">Transmembrane helix</keyword>
<accession>A0AAD6VGH5</accession>
<dbReference type="Gene3D" id="3.40.50.720">
    <property type="entry name" value="NAD(P)-binding Rossmann-like Domain"/>
    <property type="match status" value="1"/>
</dbReference>
<dbReference type="EMBL" id="JARJCW010000024">
    <property type="protein sequence ID" value="KAJ7212279.1"/>
    <property type="molecule type" value="Genomic_DNA"/>
</dbReference>
<protein>
    <submittedName>
        <fullName evidence="5">NAD(P)-binding protein</fullName>
    </submittedName>
</protein>
<dbReference type="InterPro" id="IPR036291">
    <property type="entry name" value="NAD(P)-bd_dom_sf"/>
</dbReference>
<gene>
    <name evidence="5" type="ORF">GGX14DRAFT_622896</name>
</gene>